<dbReference type="EMBL" id="MU858071">
    <property type="protein sequence ID" value="KAK4216194.1"/>
    <property type="molecule type" value="Genomic_DNA"/>
</dbReference>
<reference evidence="6" key="2">
    <citation type="submission" date="2023-05" db="EMBL/GenBank/DDBJ databases">
        <authorList>
            <consortium name="Lawrence Berkeley National Laboratory"/>
            <person name="Steindorff A."/>
            <person name="Hensen N."/>
            <person name="Bonometti L."/>
            <person name="Westerberg I."/>
            <person name="Brannstrom I.O."/>
            <person name="Guillou S."/>
            <person name="Cros-Aarteil S."/>
            <person name="Calhoun S."/>
            <person name="Haridas S."/>
            <person name="Kuo A."/>
            <person name="Mondo S."/>
            <person name="Pangilinan J."/>
            <person name="Riley R."/>
            <person name="Labutti K."/>
            <person name="Andreopoulos B."/>
            <person name="Lipzen A."/>
            <person name="Chen C."/>
            <person name="Yanf M."/>
            <person name="Daum C."/>
            <person name="Ng V."/>
            <person name="Clum A."/>
            <person name="Ohm R."/>
            <person name="Martin F."/>
            <person name="Silar P."/>
            <person name="Natvig D."/>
            <person name="Lalanne C."/>
            <person name="Gautier V."/>
            <person name="Ament-Velasquez S.L."/>
            <person name="Kruys A."/>
            <person name="Hutchinson M.I."/>
            <person name="Powell A.J."/>
            <person name="Barry K."/>
            <person name="Miller A.N."/>
            <person name="Grigoriev I.V."/>
            <person name="Debuchy R."/>
            <person name="Gladieux P."/>
            <person name="Thoren M.H."/>
            <person name="Johannesson H."/>
        </authorList>
    </citation>
    <scope>NUCLEOTIDE SEQUENCE</scope>
    <source>
        <strain evidence="6">PSN293</strain>
    </source>
</reference>
<protein>
    <submittedName>
        <fullName evidence="6">Chromo domain-containing protein 1</fullName>
    </submittedName>
</protein>
<keyword evidence="3" id="KW-0539">Nucleus</keyword>
<comment type="subcellular location">
    <subcellularLocation>
        <location evidence="1">Nucleus</location>
    </subcellularLocation>
</comment>
<dbReference type="InterPro" id="IPR016197">
    <property type="entry name" value="Chromo-like_dom_sf"/>
</dbReference>
<feature type="region of interest" description="Disordered" evidence="4">
    <location>
        <begin position="113"/>
        <end position="308"/>
    </location>
</feature>
<reference evidence="6" key="1">
    <citation type="journal article" date="2023" name="Mol. Phylogenet. Evol.">
        <title>Genome-scale phylogeny and comparative genomics of the fungal order Sordariales.</title>
        <authorList>
            <person name="Hensen N."/>
            <person name="Bonometti L."/>
            <person name="Westerberg I."/>
            <person name="Brannstrom I.O."/>
            <person name="Guillou S."/>
            <person name="Cros-Aarteil S."/>
            <person name="Calhoun S."/>
            <person name="Haridas S."/>
            <person name="Kuo A."/>
            <person name="Mondo S."/>
            <person name="Pangilinan J."/>
            <person name="Riley R."/>
            <person name="LaButti K."/>
            <person name="Andreopoulos B."/>
            <person name="Lipzen A."/>
            <person name="Chen C."/>
            <person name="Yan M."/>
            <person name="Daum C."/>
            <person name="Ng V."/>
            <person name="Clum A."/>
            <person name="Steindorff A."/>
            <person name="Ohm R.A."/>
            <person name="Martin F."/>
            <person name="Silar P."/>
            <person name="Natvig D.O."/>
            <person name="Lalanne C."/>
            <person name="Gautier V."/>
            <person name="Ament-Velasquez S.L."/>
            <person name="Kruys A."/>
            <person name="Hutchinson M.I."/>
            <person name="Powell A.J."/>
            <person name="Barry K."/>
            <person name="Miller A.N."/>
            <person name="Grigoriev I.V."/>
            <person name="Debuchy R."/>
            <person name="Gladieux P."/>
            <person name="Hiltunen Thoren M."/>
            <person name="Johannesson H."/>
        </authorList>
    </citation>
    <scope>NUCLEOTIDE SEQUENCE</scope>
    <source>
        <strain evidence="6">PSN293</strain>
    </source>
</reference>
<name>A0AAN6YBW8_9PEZI</name>
<dbReference type="SUPFAM" id="SSF54160">
    <property type="entry name" value="Chromo domain-like"/>
    <property type="match status" value="1"/>
</dbReference>
<evidence type="ECO:0000256" key="2">
    <source>
        <dbReference type="ARBA" id="ARBA00011353"/>
    </source>
</evidence>
<dbReference type="Proteomes" id="UP001301769">
    <property type="component" value="Unassembled WGS sequence"/>
</dbReference>
<feature type="compositionally biased region" description="Polar residues" evidence="4">
    <location>
        <begin position="223"/>
        <end position="240"/>
    </location>
</feature>
<feature type="region of interest" description="Disordered" evidence="4">
    <location>
        <begin position="1276"/>
        <end position="1308"/>
    </location>
</feature>
<dbReference type="SMART" id="SM00298">
    <property type="entry name" value="CHROMO"/>
    <property type="match status" value="1"/>
</dbReference>
<feature type="compositionally biased region" description="Basic residues" evidence="4">
    <location>
        <begin position="125"/>
        <end position="136"/>
    </location>
</feature>
<evidence type="ECO:0000256" key="3">
    <source>
        <dbReference type="ARBA" id="ARBA00023242"/>
    </source>
</evidence>
<feature type="region of interest" description="Disordered" evidence="4">
    <location>
        <begin position="1"/>
        <end position="39"/>
    </location>
</feature>
<feature type="region of interest" description="Disordered" evidence="4">
    <location>
        <begin position="1393"/>
        <end position="1412"/>
    </location>
</feature>
<gene>
    <name evidence="6" type="ORF">QBC37DRAFT_101406</name>
</gene>
<dbReference type="GO" id="GO:0005634">
    <property type="term" value="C:nucleus"/>
    <property type="evidence" value="ECO:0007669"/>
    <property type="project" value="UniProtKB-SubCell"/>
</dbReference>
<feature type="domain" description="Chromo" evidence="5">
    <location>
        <begin position="42"/>
        <end position="83"/>
    </location>
</feature>
<dbReference type="Gene3D" id="2.40.50.40">
    <property type="match status" value="1"/>
</dbReference>
<feature type="compositionally biased region" description="Low complexity" evidence="4">
    <location>
        <begin position="264"/>
        <end position="286"/>
    </location>
</feature>
<dbReference type="PROSITE" id="PS50013">
    <property type="entry name" value="CHROMO_2"/>
    <property type="match status" value="1"/>
</dbReference>
<dbReference type="InterPro" id="IPR000953">
    <property type="entry name" value="Chromo/chromo_shadow_dom"/>
</dbReference>
<feature type="compositionally biased region" description="Acidic residues" evidence="4">
    <location>
        <begin position="144"/>
        <end position="157"/>
    </location>
</feature>
<organism evidence="6 7">
    <name type="scientific">Rhypophila decipiens</name>
    <dbReference type="NCBI Taxonomy" id="261697"/>
    <lineage>
        <taxon>Eukaryota</taxon>
        <taxon>Fungi</taxon>
        <taxon>Dikarya</taxon>
        <taxon>Ascomycota</taxon>
        <taxon>Pezizomycotina</taxon>
        <taxon>Sordariomycetes</taxon>
        <taxon>Sordariomycetidae</taxon>
        <taxon>Sordariales</taxon>
        <taxon>Naviculisporaceae</taxon>
        <taxon>Rhypophila</taxon>
    </lineage>
</organism>
<comment type="caution">
    <text evidence="6">The sequence shown here is derived from an EMBL/GenBank/DDBJ whole genome shotgun (WGS) entry which is preliminary data.</text>
</comment>
<evidence type="ECO:0000313" key="6">
    <source>
        <dbReference type="EMBL" id="KAK4216194.1"/>
    </source>
</evidence>
<keyword evidence="7" id="KW-1185">Reference proteome</keyword>
<dbReference type="InterPro" id="IPR023780">
    <property type="entry name" value="Chromo_domain"/>
</dbReference>
<evidence type="ECO:0000256" key="1">
    <source>
        <dbReference type="ARBA" id="ARBA00004123"/>
    </source>
</evidence>
<dbReference type="GO" id="GO:0006338">
    <property type="term" value="P:chromatin remodeling"/>
    <property type="evidence" value="ECO:0007669"/>
    <property type="project" value="UniProtKB-ARBA"/>
</dbReference>
<accession>A0AAN6YBW8</accession>
<evidence type="ECO:0000313" key="7">
    <source>
        <dbReference type="Proteomes" id="UP001301769"/>
    </source>
</evidence>
<feature type="compositionally biased region" description="Acidic residues" evidence="4">
    <location>
        <begin position="1276"/>
        <end position="1302"/>
    </location>
</feature>
<feature type="compositionally biased region" description="Polar residues" evidence="4">
    <location>
        <begin position="374"/>
        <end position="383"/>
    </location>
</feature>
<sequence>MSEHVVRRNSSAGASADPSDDDDDTISLTSTVPDAHDPDKEFVVDDVLAEMPSQTGEPSDTRYLIRWEGFGLHECTWEPEDNLGPELKAMWEEKKQKCANGEEKAFDVETFYGAQRKASEEKAERHRRRNAKRQRKGLPLTPPVDDESNDDELEMFYEESAKKLTAKEAHEKAAAGSNKDKDKVSWRKADKTEKRPESRRESIPKSPATEDKPPASKKPALNVKTSNFRIPSDRPSSIGYQGTARKLSGTSPTIDDIAGKAKTAAASQGSAPSPAQKATAGTLKSTLKAKKSAPKKPAGTNIFTGGKVRKQRLNLQQAMSDPSKEKKHFNNLRTLRLAEKRGRDMEDLPISFESVIPLNGHVPSRANSNEAMLSNPVASTPSVTGKVPSRANSYEAMSPNPITRTPSVDLTLKSAIAPSSRDEGPSKKKRKSVRWVEDEESMFVEEPEPMDMDSAVPAPPSKPVPRAGDWHPRLKSPPPPVSSDQARSNLLVQSQEKRVVVGNSAEFTATFDGIPREPAQPWISSFMTHDLFEFRHTCFSKTINRRVGDLIPTHFQDGTINVAVHGTITSSAHDSKLESIANYLRAGLLGLYTYYAQSRWSVIVYPTKCDDWKEVWPGQEPAPASGVALCYAAFHSARDYRPFLRPFGAQSTLSGSVGTGSSSARQTIMSRLFKFDYEQLLPKRSKPPAAHGFFLAFPPSREESKMTVYHWLRDCNPACFVYSSENAGAWAAFWENIRDHRFRGAVIVHETLVPSLFRFPTLAQNLIRGLEEYWCFSESSQAEPIYQSISPTYREDPGAIGLTRLFPARTVIFITPSFLVSEPRRAYEFFSWYLDWAGEHCYRVVTAWNIHEYLTELADEKAQERDELEARRVPSHEIAIESNLRRLDRETCDFRYRTAALALELQTMRMKNAALYGLQDFDDDESPLIYADSSIDPNDEQSLVNWFGWWTTMRLDQYRKFHILGSSPVMKLEQRKFGERRIRLPKYVHGTVNEPDAVLEALRKKEMELEQSAGSTGSRAEEEAKAQVAPSRNGLNLYAFQSDRLKNEGELQACLDTIIRSINCPAKFLPWVLYKFPVSWLDLEMASRFGDSVAEWAAEHKMVPKWFRFTWGFTGRNPNFNTYIGFFYTIVEDWDPKTTPRCHKPQRQPWLLFYRPVNPHKKPKDGYQHQRLEIIIWDPLAKTRVGSRAPTEKDLLDMQRRVVQFIRENTDQKNPGSWIDQVWLGGFEYPPSCESPYPIDLTLNYLEAVLADIKEHLPAPEHLLPERGFRKVRMEADDDRGDPMDMDIDDDLQDQESDDEEANESRRIIFHPPRATRLSPGQRTQCTNKLYEEARLARAHAADGGAVVDITYSFPPTEEWYGQQRREGRSFEHINVQSWENIFNIFKIGTSKKVSEGSTADDSSVAGSPASL</sequence>
<dbReference type="Pfam" id="PF00385">
    <property type="entry name" value="Chromo"/>
    <property type="match status" value="1"/>
</dbReference>
<evidence type="ECO:0000259" key="5">
    <source>
        <dbReference type="PROSITE" id="PS50013"/>
    </source>
</evidence>
<proteinExistence type="predicted"/>
<evidence type="ECO:0000256" key="4">
    <source>
        <dbReference type="SAM" id="MobiDB-lite"/>
    </source>
</evidence>
<dbReference type="InterPro" id="IPR023779">
    <property type="entry name" value="Chromodomain_CS"/>
</dbReference>
<dbReference type="PROSITE" id="PS00598">
    <property type="entry name" value="CHROMO_1"/>
    <property type="match status" value="1"/>
</dbReference>
<feature type="region of interest" description="Disordered" evidence="4">
    <location>
        <begin position="374"/>
        <end position="485"/>
    </location>
</feature>
<comment type="subunit">
    <text evidence="2">Component of the NuA4 histone acetyltransferase complex.</text>
</comment>
<feature type="compositionally biased region" description="Basic and acidic residues" evidence="4">
    <location>
        <begin position="159"/>
        <end position="214"/>
    </location>
</feature>
<feature type="compositionally biased region" description="Acidic residues" evidence="4">
    <location>
        <begin position="437"/>
        <end position="451"/>
    </location>
</feature>
<dbReference type="CDD" id="cd18966">
    <property type="entry name" value="chromodomain"/>
    <property type="match status" value="1"/>
</dbReference>
<feature type="compositionally biased region" description="Polar residues" evidence="4">
    <location>
        <begin position="1396"/>
        <end position="1412"/>
    </location>
</feature>